<sequence length="175" mass="20345">MAMAVTNKFIEFCPESDEWQIYDERLAQHFEANKITDAKTKTAVLLIYGERGKKFYELKQVDETVSEWHAIVRNLSVNCKFGNDLTKILKDKFVTGMKPGKMFDRLCEEEDSKRLEELVIIAQKVENMKKINFMNISNYPPKNVTGQDRKRPLPWQCASQNLWTLSNKRAPPGPK</sequence>
<gene>
    <name evidence="1" type="ORF">NQ318_008677</name>
</gene>
<protein>
    <submittedName>
        <fullName evidence="1">Uncharacterized protein</fullName>
    </submittedName>
</protein>
<keyword evidence="2" id="KW-1185">Reference proteome</keyword>
<comment type="caution">
    <text evidence="1">The sequence shown here is derived from an EMBL/GenBank/DDBJ whole genome shotgun (WGS) entry which is preliminary data.</text>
</comment>
<name>A0AAV8XJD2_9CUCU</name>
<dbReference type="EMBL" id="JAPWTK010000510">
    <property type="protein sequence ID" value="KAJ8939074.1"/>
    <property type="molecule type" value="Genomic_DNA"/>
</dbReference>
<evidence type="ECO:0000313" key="1">
    <source>
        <dbReference type="EMBL" id="KAJ8939074.1"/>
    </source>
</evidence>
<reference evidence="1" key="1">
    <citation type="journal article" date="2023" name="Insect Mol. Biol.">
        <title>Genome sequencing provides insights into the evolution of gene families encoding plant cell wall-degrading enzymes in longhorned beetles.</title>
        <authorList>
            <person name="Shin N.R."/>
            <person name="Okamura Y."/>
            <person name="Kirsch R."/>
            <person name="Pauchet Y."/>
        </authorList>
    </citation>
    <scope>NUCLEOTIDE SEQUENCE</scope>
    <source>
        <strain evidence="1">AMC_N1</strain>
    </source>
</reference>
<dbReference type="Proteomes" id="UP001162162">
    <property type="component" value="Unassembled WGS sequence"/>
</dbReference>
<organism evidence="1 2">
    <name type="scientific">Aromia moschata</name>
    <dbReference type="NCBI Taxonomy" id="1265417"/>
    <lineage>
        <taxon>Eukaryota</taxon>
        <taxon>Metazoa</taxon>
        <taxon>Ecdysozoa</taxon>
        <taxon>Arthropoda</taxon>
        <taxon>Hexapoda</taxon>
        <taxon>Insecta</taxon>
        <taxon>Pterygota</taxon>
        <taxon>Neoptera</taxon>
        <taxon>Endopterygota</taxon>
        <taxon>Coleoptera</taxon>
        <taxon>Polyphaga</taxon>
        <taxon>Cucujiformia</taxon>
        <taxon>Chrysomeloidea</taxon>
        <taxon>Cerambycidae</taxon>
        <taxon>Cerambycinae</taxon>
        <taxon>Callichromatini</taxon>
        <taxon>Aromia</taxon>
    </lineage>
</organism>
<evidence type="ECO:0000313" key="2">
    <source>
        <dbReference type="Proteomes" id="UP001162162"/>
    </source>
</evidence>
<dbReference type="AlphaFoldDB" id="A0AAV8XJD2"/>
<proteinExistence type="predicted"/>
<accession>A0AAV8XJD2</accession>